<proteinExistence type="predicted"/>
<evidence type="ECO:0000313" key="3">
    <source>
        <dbReference type="Proteomes" id="UP000546200"/>
    </source>
</evidence>
<comment type="caution">
    <text evidence="2">The sequence shown here is derived from an EMBL/GenBank/DDBJ whole genome shotgun (WGS) entry which is preliminary data.</text>
</comment>
<accession>A0A7W9BDH8</accession>
<dbReference type="EMBL" id="JACIJK010000006">
    <property type="protein sequence ID" value="MBB5715227.1"/>
    <property type="molecule type" value="Genomic_DNA"/>
</dbReference>
<keyword evidence="3" id="KW-1185">Reference proteome</keyword>
<sequence>MGEVLGALLEYFAVSLPSGQEGRKLTAIWLSALALTISVAIGFILSR</sequence>
<organism evidence="2 3">
    <name type="scientific">Sphingomonas aerophila</name>
    <dbReference type="NCBI Taxonomy" id="1344948"/>
    <lineage>
        <taxon>Bacteria</taxon>
        <taxon>Pseudomonadati</taxon>
        <taxon>Pseudomonadota</taxon>
        <taxon>Alphaproteobacteria</taxon>
        <taxon>Sphingomonadales</taxon>
        <taxon>Sphingomonadaceae</taxon>
        <taxon>Sphingomonas</taxon>
    </lineage>
</organism>
<protein>
    <submittedName>
        <fullName evidence="2">Uncharacterized protein</fullName>
    </submittedName>
</protein>
<reference evidence="2 3" key="1">
    <citation type="submission" date="2020-08" db="EMBL/GenBank/DDBJ databases">
        <title>Genomic Encyclopedia of Type Strains, Phase IV (KMG-IV): sequencing the most valuable type-strain genomes for metagenomic binning, comparative biology and taxonomic classification.</title>
        <authorList>
            <person name="Goeker M."/>
        </authorList>
    </citation>
    <scope>NUCLEOTIDE SEQUENCE [LARGE SCALE GENOMIC DNA]</scope>
    <source>
        <strain evidence="2 3">DSM 100044</strain>
    </source>
</reference>
<name>A0A7W9BDH8_9SPHN</name>
<keyword evidence="1" id="KW-0472">Membrane</keyword>
<gene>
    <name evidence="2" type="ORF">FHS94_002073</name>
</gene>
<keyword evidence="1" id="KW-1133">Transmembrane helix</keyword>
<evidence type="ECO:0000313" key="2">
    <source>
        <dbReference type="EMBL" id="MBB5715227.1"/>
    </source>
</evidence>
<dbReference type="RefSeq" id="WP_184057379.1">
    <property type="nucleotide sequence ID" value="NZ_JACIJK010000006.1"/>
</dbReference>
<feature type="transmembrane region" description="Helical" evidence="1">
    <location>
        <begin position="26"/>
        <end position="45"/>
    </location>
</feature>
<evidence type="ECO:0000256" key="1">
    <source>
        <dbReference type="SAM" id="Phobius"/>
    </source>
</evidence>
<keyword evidence="1" id="KW-0812">Transmembrane</keyword>
<dbReference type="Proteomes" id="UP000546200">
    <property type="component" value="Unassembled WGS sequence"/>
</dbReference>
<dbReference type="AlphaFoldDB" id="A0A7W9BDH8"/>